<evidence type="ECO:0000256" key="5">
    <source>
        <dbReference type="SAM" id="MobiDB-lite"/>
    </source>
</evidence>
<evidence type="ECO:0000259" key="6">
    <source>
        <dbReference type="Pfam" id="PF05347"/>
    </source>
</evidence>
<evidence type="ECO:0000256" key="1">
    <source>
        <dbReference type="ARBA" id="ARBA00004305"/>
    </source>
</evidence>
<feature type="region of interest" description="Disordered" evidence="5">
    <location>
        <begin position="550"/>
        <end position="574"/>
    </location>
</feature>
<feature type="compositionally biased region" description="Low complexity" evidence="5">
    <location>
        <begin position="688"/>
        <end position="704"/>
    </location>
</feature>
<feature type="compositionally biased region" description="Basic and acidic residues" evidence="5">
    <location>
        <begin position="788"/>
        <end position="800"/>
    </location>
</feature>
<feature type="compositionally biased region" description="Basic residues" evidence="5">
    <location>
        <begin position="967"/>
        <end position="991"/>
    </location>
</feature>
<reference evidence="7" key="1">
    <citation type="journal article" date="2023" name="Mol. Phylogenet. Evol.">
        <title>Genome-scale phylogeny and comparative genomics of the fungal order Sordariales.</title>
        <authorList>
            <person name="Hensen N."/>
            <person name="Bonometti L."/>
            <person name="Westerberg I."/>
            <person name="Brannstrom I.O."/>
            <person name="Guillou S."/>
            <person name="Cros-Aarteil S."/>
            <person name="Calhoun S."/>
            <person name="Haridas S."/>
            <person name="Kuo A."/>
            <person name="Mondo S."/>
            <person name="Pangilinan J."/>
            <person name="Riley R."/>
            <person name="LaButti K."/>
            <person name="Andreopoulos B."/>
            <person name="Lipzen A."/>
            <person name="Chen C."/>
            <person name="Yan M."/>
            <person name="Daum C."/>
            <person name="Ng V."/>
            <person name="Clum A."/>
            <person name="Steindorff A."/>
            <person name="Ohm R.A."/>
            <person name="Martin F."/>
            <person name="Silar P."/>
            <person name="Natvig D.O."/>
            <person name="Lalanne C."/>
            <person name="Gautier V."/>
            <person name="Ament-Velasquez S.L."/>
            <person name="Kruys A."/>
            <person name="Hutchinson M.I."/>
            <person name="Powell A.J."/>
            <person name="Barry K."/>
            <person name="Miller A.N."/>
            <person name="Grigoriev I.V."/>
            <person name="Debuchy R."/>
            <person name="Gladieux P."/>
            <person name="Hiltunen Thoren M."/>
            <person name="Johannesson H."/>
        </authorList>
    </citation>
    <scope>NUCLEOTIDE SEQUENCE</scope>
    <source>
        <strain evidence="7">CBS 560.94</strain>
    </source>
</reference>
<evidence type="ECO:0000313" key="8">
    <source>
        <dbReference type="Proteomes" id="UP001278500"/>
    </source>
</evidence>
<feature type="region of interest" description="Disordered" evidence="5">
    <location>
        <begin position="734"/>
        <end position="753"/>
    </location>
</feature>
<feature type="compositionally biased region" description="Polar residues" evidence="5">
    <location>
        <begin position="439"/>
        <end position="449"/>
    </location>
</feature>
<protein>
    <recommendedName>
        <fullName evidence="6">Complex 1 LYR protein domain-containing protein</fullName>
    </recommendedName>
</protein>
<dbReference type="Proteomes" id="UP001278500">
    <property type="component" value="Unassembled WGS sequence"/>
</dbReference>
<feature type="region of interest" description="Disordered" evidence="5">
    <location>
        <begin position="766"/>
        <end position="907"/>
    </location>
</feature>
<dbReference type="CDD" id="cd20268">
    <property type="entry name" value="Complex1_LYR_SDHAF1_LYRM8"/>
    <property type="match status" value="1"/>
</dbReference>
<comment type="caution">
    <text evidence="7">The sequence shown here is derived from an EMBL/GenBank/DDBJ whole genome shotgun (WGS) entry which is preliminary data.</text>
</comment>
<comment type="subcellular location">
    <subcellularLocation>
        <location evidence="1">Mitochondrion matrix</location>
    </subcellularLocation>
</comment>
<dbReference type="GO" id="GO:0034553">
    <property type="term" value="P:mitochondrial respiratory chain complex II assembly"/>
    <property type="evidence" value="ECO:0007669"/>
    <property type="project" value="InterPro"/>
</dbReference>
<feature type="compositionally biased region" description="Basic and acidic residues" evidence="5">
    <location>
        <begin position="176"/>
        <end position="194"/>
    </location>
</feature>
<feature type="region of interest" description="Disordered" evidence="5">
    <location>
        <begin position="431"/>
        <end position="515"/>
    </location>
</feature>
<keyword evidence="2" id="KW-0496">Mitochondrion</keyword>
<feature type="compositionally biased region" description="Basic residues" evidence="5">
    <location>
        <begin position="121"/>
        <end position="138"/>
    </location>
</feature>
<evidence type="ECO:0000256" key="3">
    <source>
        <dbReference type="ARBA" id="ARBA00023186"/>
    </source>
</evidence>
<reference evidence="7" key="2">
    <citation type="submission" date="2023-06" db="EMBL/GenBank/DDBJ databases">
        <authorList>
            <consortium name="Lawrence Berkeley National Laboratory"/>
            <person name="Haridas S."/>
            <person name="Hensen N."/>
            <person name="Bonometti L."/>
            <person name="Westerberg I."/>
            <person name="Brannstrom I.O."/>
            <person name="Guillou S."/>
            <person name="Cros-Aarteil S."/>
            <person name="Calhoun S."/>
            <person name="Kuo A."/>
            <person name="Mondo S."/>
            <person name="Pangilinan J."/>
            <person name="Riley R."/>
            <person name="Labutti K."/>
            <person name="Andreopoulos B."/>
            <person name="Lipzen A."/>
            <person name="Chen C."/>
            <person name="Yanf M."/>
            <person name="Daum C."/>
            <person name="Ng V."/>
            <person name="Clum A."/>
            <person name="Steindorff A."/>
            <person name="Ohm R."/>
            <person name="Martin F."/>
            <person name="Silar P."/>
            <person name="Natvig D."/>
            <person name="Lalanne C."/>
            <person name="Gautier V."/>
            <person name="Ament-Velasquez S.L."/>
            <person name="Kruys A."/>
            <person name="Hutchinson M.I."/>
            <person name="Powell A.J."/>
            <person name="Barry K."/>
            <person name="Miller A.N."/>
            <person name="Grigoriev I.V."/>
            <person name="Debuchy R."/>
            <person name="Gladieux P."/>
            <person name="Thoren M.H."/>
            <person name="Johannesson H."/>
        </authorList>
    </citation>
    <scope>NUCLEOTIDE SEQUENCE</scope>
    <source>
        <strain evidence="7">CBS 560.94</strain>
    </source>
</reference>
<feature type="region of interest" description="Disordered" evidence="5">
    <location>
        <begin position="336"/>
        <end position="363"/>
    </location>
</feature>
<gene>
    <name evidence="7" type="ORF">B0H65DRAFT_592741</name>
</gene>
<feature type="compositionally biased region" description="Basic and acidic residues" evidence="5">
    <location>
        <begin position="1057"/>
        <end position="1084"/>
    </location>
</feature>
<feature type="compositionally biased region" description="Basic residues" evidence="5">
    <location>
        <begin position="1107"/>
        <end position="1126"/>
    </location>
</feature>
<dbReference type="InterPro" id="IPR045295">
    <property type="entry name" value="Complex1_LYR_SDHAF1_LYRM8"/>
</dbReference>
<dbReference type="RefSeq" id="XP_062677161.1">
    <property type="nucleotide sequence ID" value="XM_062831132.1"/>
</dbReference>
<comment type="similarity">
    <text evidence="4">Belongs to the complex I LYR family. SDHAF1 subfamily.</text>
</comment>
<feature type="region of interest" description="Disordered" evidence="5">
    <location>
        <begin position="678"/>
        <end position="721"/>
    </location>
</feature>
<dbReference type="PANTHER" id="PTHR13675">
    <property type="entry name" value="LYR MOTIF-CONTAINING PROTEIN 2"/>
    <property type="match status" value="1"/>
</dbReference>
<feature type="compositionally biased region" description="Pro residues" evidence="5">
    <location>
        <begin position="236"/>
        <end position="256"/>
    </location>
</feature>
<feature type="compositionally biased region" description="Basic and acidic residues" evidence="5">
    <location>
        <begin position="1094"/>
        <end position="1106"/>
    </location>
</feature>
<organism evidence="7 8">
    <name type="scientific">Neurospora tetraspora</name>
    <dbReference type="NCBI Taxonomy" id="94610"/>
    <lineage>
        <taxon>Eukaryota</taxon>
        <taxon>Fungi</taxon>
        <taxon>Dikarya</taxon>
        <taxon>Ascomycota</taxon>
        <taxon>Pezizomycotina</taxon>
        <taxon>Sordariomycetes</taxon>
        <taxon>Sordariomycetidae</taxon>
        <taxon>Sordariales</taxon>
        <taxon>Sordariaceae</taxon>
        <taxon>Neurospora</taxon>
    </lineage>
</organism>
<feature type="domain" description="Complex 1 LYR protein" evidence="6">
    <location>
        <begin position="9"/>
        <end position="67"/>
    </location>
</feature>
<evidence type="ECO:0000256" key="4">
    <source>
        <dbReference type="ARBA" id="ARBA00025715"/>
    </source>
</evidence>
<dbReference type="Pfam" id="PF05347">
    <property type="entry name" value="Complex1_LYR"/>
    <property type="match status" value="1"/>
</dbReference>
<accession>A0AAE0J1L0</accession>
<evidence type="ECO:0000256" key="2">
    <source>
        <dbReference type="ARBA" id="ARBA00023128"/>
    </source>
</evidence>
<feature type="compositionally biased region" description="Polar residues" evidence="5">
    <location>
        <begin position="456"/>
        <end position="472"/>
    </location>
</feature>
<name>A0AAE0J1L0_9PEZI</name>
<feature type="compositionally biased region" description="Low complexity" evidence="5">
    <location>
        <begin position="879"/>
        <end position="889"/>
    </location>
</feature>
<dbReference type="PANTHER" id="PTHR13675:SF1">
    <property type="entry name" value="SUCCINATE DEHYDROGENASE ASSEMBLY FACTOR 1, MITOCHONDRIAL"/>
    <property type="match status" value="1"/>
</dbReference>
<feature type="region of interest" description="Disordered" evidence="5">
    <location>
        <begin position="100"/>
        <end position="324"/>
    </location>
</feature>
<feature type="compositionally biased region" description="Low complexity" evidence="5">
    <location>
        <begin position="842"/>
        <end position="872"/>
    </location>
</feature>
<dbReference type="InterPro" id="IPR008011">
    <property type="entry name" value="Complex1_LYR_dom"/>
</dbReference>
<feature type="region of interest" description="Disordered" evidence="5">
    <location>
        <begin position="964"/>
        <end position="1126"/>
    </location>
</feature>
<dbReference type="GO" id="GO:0005759">
    <property type="term" value="C:mitochondrial matrix"/>
    <property type="evidence" value="ECO:0007669"/>
    <property type="project" value="UniProtKB-SubCell"/>
</dbReference>
<dbReference type="AlphaFoldDB" id="A0AAE0J1L0"/>
<evidence type="ECO:0000313" key="7">
    <source>
        <dbReference type="EMBL" id="KAK3334995.1"/>
    </source>
</evidence>
<feature type="compositionally biased region" description="Polar residues" evidence="5">
    <location>
        <begin position="108"/>
        <end position="118"/>
    </location>
</feature>
<keyword evidence="3" id="KW-0143">Chaperone</keyword>
<feature type="compositionally biased region" description="Basic and acidic residues" evidence="5">
    <location>
        <begin position="552"/>
        <end position="562"/>
    </location>
</feature>
<feature type="compositionally biased region" description="Basic and acidic residues" evidence="5">
    <location>
        <begin position="1036"/>
        <end position="1048"/>
    </location>
</feature>
<feature type="compositionally biased region" description="Gly residues" evidence="5">
    <location>
        <begin position="1011"/>
        <end position="1035"/>
    </location>
</feature>
<feature type="compositionally biased region" description="Basic and acidic residues" evidence="5">
    <location>
        <begin position="892"/>
        <end position="907"/>
    </location>
</feature>
<dbReference type="GeneID" id="87868286"/>
<proteinExistence type="inferred from homology"/>
<sequence length="1126" mass="123785">MARLSGLQKEVLGLYRKCLRECRKKPEATRAHFKAFARTEFEKNIKVDRKDFSAIEFLLRKGSRQLEIPSLARRAAEEVFRKPLSISLQKLRRAQAKRHATKVRVSFVHSNGSQNRLSGSARKRPSHQRKPSPPKRGNRAIPVMWQDIDYKGGPRQLQKSRGSYAKLGPYDASSSQEDHCCLGSPSKEDAEKPPRAYWGELPRSPVKSPPKVPKPPGEEPLLYISRDKRSVIKLRPLPPPPEGPSAPMPRPSPGTPTPRGKALARPSSPVRSGAPQPRKLPMHTETWVPPETWGSTNRQLKPSKKGLGGKDRANAPSSNNRHLVSRFCHRRKAFHRSKDLEEAQPGGTSTLTGHHPAVGNTQDSVRTVKELLPYRDQFRTAGLAVSSKEQKAYHRRGKLAPLLGKISPGSEWLRLDGGTETKELSNEIVIEVKKDDSPSPINVEQISQKSGEDKLSNASPQSSPTKPISNGHSFAERQPGQNPSPAPDEEKENIIPTARPPAPKLQGIPNSDKTLPALPRVFSQVLVRHGSSPSRNSSWSAAMRQFPPTIVEQKEPSPDKQQQKQKTIHRHQQIATPSIQSATSYGTAIIQPAKRYGQLQIRNTQNSISEVTITTKTPPHPSVVSSIELPKSVRTRTRTRTGTPSSYLEQALDEAVRRLQAMGETRLQKAAALRRQKMLSGGGGAAGGSHSSPRSKPSSSPVVSLKGAGAGATAERSASFTPEVEEAMAVIIPRAGAPSRPPPPRPGPGSVLASIEVHCPGPVSGPVSSTYIPKGAAGAGGHAPLRNTRPEPEPSPDPDRAAFPLPPSRPESSRRNSRPDLTQAQAQKFRVSKRSSFISTNQRASFSSSQRRPPSQRQRLPSHVRPPSQQRPPTRRQTHPPTTTTTHSSLFNEDHTQRHSNHPDRHLPAADILKGLKIICAASADEDLDAWFRHKTGLRLRRFLADLRTFEELGEEGARTISEDVKRRRRRRGERAMKRGTKMGKGKGKGKNRIERAEEEAERGGSTTYERGGGAHGGREGGSGYGLRPGRNGRGGGRDERGYEKEGAQRGSTSRRYGRESGGYDRETKYDESWGAKGGHDRASRMHRGTSFGEEVHENGDADAERKRRSGSGRLSIGKRQKKIGY</sequence>
<dbReference type="EMBL" id="JAUEPP010000009">
    <property type="protein sequence ID" value="KAK3334995.1"/>
    <property type="molecule type" value="Genomic_DNA"/>
</dbReference>
<keyword evidence="8" id="KW-1185">Reference proteome</keyword>